<dbReference type="SMART" id="SM00957">
    <property type="entry name" value="SecA_DEAD"/>
    <property type="match status" value="1"/>
</dbReference>
<dbReference type="Pfam" id="PF07517">
    <property type="entry name" value="SecA_DEAD"/>
    <property type="match status" value="1"/>
</dbReference>
<dbReference type="PROSITE" id="PS51196">
    <property type="entry name" value="SECA_MOTOR_DEAD"/>
    <property type="match status" value="1"/>
</dbReference>
<dbReference type="InterPro" id="IPR000185">
    <property type="entry name" value="SecA"/>
</dbReference>
<gene>
    <name evidence="4" type="ORF">Zmor_011722</name>
</gene>
<dbReference type="GO" id="GO:0005829">
    <property type="term" value="C:cytosol"/>
    <property type="evidence" value="ECO:0007669"/>
    <property type="project" value="TreeGrafter"/>
</dbReference>
<keyword evidence="2" id="KW-0811">Translocation</keyword>
<dbReference type="GO" id="GO:0006605">
    <property type="term" value="P:protein targeting"/>
    <property type="evidence" value="ECO:0007669"/>
    <property type="project" value="InterPro"/>
</dbReference>
<keyword evidence="1" id="KW-0813">Transport</keyword>
<dbReference type="AlphaFoldDB" id="A0AA38LZC3"/>
<accession>A0AA38LZC3</accession>
<feature type="domain" description="SecA family profile" evidence="3">
    <location>
        <begin position="1"/>
        <end position="135"/>
    </location>
</feature>
<name>A0AA38LZC3_9CUCU</name>
<evidence type="ECO:0000256" key="1">
    <source>
        <dbReference type="ARBA" id="ARBA00022927"/>
    </source>
</evidence>
<dbReference type="GO" id="GO:0017038">
    <property type="term" value="P:protein import"/>
    <property type="evidence" value="ECO:0007669"/>
    <property type="project" value="InterPro"/>
</dbReference>
<dbReference type="GO" id="GO:0005886">
    <property type="term" value="C:plasma membrane"/>
    <property type="evidence" value="ECO:0007669"/>
    <property type="project" value="TreeGrafter"/>
</dbReference>
<sequence>MARDKNIIKSYGKVADQIMQLDEYMTGLSDEELAHKTIEFKERLGQGDTIDDLLVEAYATVREAAFRRLGLKAYRVQLIGGIILHYGDIAEMRTGEGKTLTGLFPAYLNALTGLGVNIVTVNEYLSQRDSEINGM</sequence>
<reference evidence="4" key="1">
    <citation type="journal article" date="2023" name="G3 (Bethesda)">
        <title>Whole genome assemblies of Zophobas morio and Tenebrio molitor.</title>
        <authorList>
            <person name="Kaur S."/>
            <person name="Stinson S.A."/>
            <person name="diCenzo G.C."/>
        </authorList>
    </citation>
    <scope>NUCLEOTIDE SEQUENCE</scope>
    <source>
        <strain evidence="4">QUZm001</strain>
    </source>
</reference>
<proteinExistence type="predicted"/>
<evidence type="ECO:0000259" key="3">
    <source>
        <dbReference type="PROSITE" id="PS51196"/>
    </source>
</evidence>
<protein>
    <recommendedName>
        <fullName evidence="3">SecA family profile domain-containing protein</fullName>
    </recommendedName>
</protein>
<dbReference type="InterPro" id="IPR011115">
    <property type="entry name" value="SecA_DEAD"/>
</dbReference>
<comment type="caution">
    <text evidence="4">The sequence shown here is derived from an EMBL/GenBank/DDBJ whole genome shotgun (WGS) entry which is preliminary data.</text>
</comment>
<dbReference type="SUPFAM" id="SSF52540">
    <property type="entry name" value="P-loop containing nucleoside triphosphate hydrolases"/>
    <property type="match status" value="1"/>
</dbReference>
<keyword evidence="1" id="KW-0653">Protein transport</keyword>
<dbReference type="InterPro" id="IPR027417">
    <property type="entry name" value="P-loop_NTPase"/>
</dbReference>
<dbReference type="EMBL" id="JALNTZ010003011">
    <property type="protein sequence ID" value="KAJ3616695.1"/>
    <property type="molecule type" value="Genomic_DNA"/>
</dbReference>
<organism evidence="4 5">
    <name type="scientific">Zophobas morio</name>
    <dbReference type="NCBI Taxonomy" id="2755281"/>
    <lineage>
        <taxon>Eukaryota</taxon>
        <taxon>Metazoa</taxon>
        <taxon>Ecdysozoa</taxon>
        <taxon>Arthropoda</taxon>
        <taxon>Hexapoda</taxon>
        <taxon>Insecta</taxon>
        <taxon>Pterygota</taxon>
        <taxon>Neoptera</taxon>
        <taxon>Endopterygota</taxon>
        <taxon>Coleoptera</taxon>
        <taxon>Polyphaga</taxon>
        <taxon>Cucujiformia</taxon>
        <taxon>Tenebrionidae</taxon>
        <taxon>Zophobas</taxon>
    </lineage>
</organism>
<evidence type="ECO:0000256" key="2">
    <source>
        <dbReference type="ARBA" id="ARBA00023010"/>
    </source>
</evidence>
<feature type="non-terminal residue" evidence="4">
    <location>
        <position position="135"/>
    </location>
</feature>
<dbReference type="PRINTS" id="PR00906">
    <property type="entry name" value="SECA"/>
</dbReference>
<keyword evidence="5" id="KW-1185">Reference proteome</keyword>
<dbReference type="Gene3D" id="3.40.50.300">
    <property type="entry name" value="P-loop containing nucleotide triphosphate hydrolases"/>
    <property type="match status" value="1"/>
</dbReference>
<dbReference type="Proteomes" id="UP001168821">
    <property type="component" value="Unassembled WGS sequence"/>
</dbReference>
<evidence type="ECO:0000313" key="4">
    <source>
        <dbReference type="EMBL" id="KAJ3616695.1"/>
    </source>
</evidence>
<dbReference type="PANTHER" id="PTHR30612">
    <property type="entry name" value="SECA INNER MEMBRANE COMPONENT OF SEC PROTEIN SECRETION SYSTEM"/>
    <property type="match status" value="1"/>
</dbReference>
<dbReference type="GO" id="GO:0005524">
    <property type="term" value="F:ATP binding"/>
    <property type="evidence" value="ECO:0007669"/>
    <property type="project" value="InterPro"/>
</dbReference>
<dbReference type="InterPro" id="IPR014018">
    <property type="entry name" value="SecA_motor_DEAD"/>
</dbReference>
<dbReference type="PANTHER" id="PTHR30612:SF0">
    <property type="entry name" value="CHLOROPLAST PROTEIN-TRANSPORTING ATPASE"/>
    <property type="match status" value="1"/>
</dbReference>
<evidence type="ECO:0000313" key="5">
    <source>
        <dbReference type="Proteomes" id="UP001168821"/>
    </source>
</evidence>
<dbReference type="GO" id="GO:0006886">
    <property type="term" value="P:intracellular protein transport"/>
    <property type="evidence" value="ECO:0007669"/>
    <property type="project" value="InterPro"/>
</dbReference>